<comment type="caution">
    <text evidence="4">The sequence shown here is derived from an EMBL/GenBank/DDBJ whole genome shotgun (WGS) entry which is preliminary data.</text>
</comment>
<dbReference type="InterPro" id="IPR029044">
    <property type="entry name" value="Nucleotide-diphossugar_trans"/>
</dbReference>
<dbReference type="Gene3D" id="3.90.550.10">
    <property type="entry name" value="Spore Coat Polysaccharide Biosynthesis Protein SpsA, Chain A"/>
    <property type="match status" value="2"/>
</dbReference>
<comment type="similarity">
    <text evidence="1">Belongs to the glycosyltransferase 15 family.</text>
</comment>
<keyword evidence="2" id="KW-0808">Transferase</keyword>
<keyword evidence="3" id="KW-0812">Transmembrane</keyword>
<accession>A0A813PT21</accession>
<dbReference type="GO" id="GO:0000032">
    <property type="term" value="P:cell wall mannoprotein biosynthetic process"/>
    <property type="evidence" value="ECO:0007669"/>
    <property type="project" value="TreeGrafter"/>
</dbReference>
<dbReference type="GO" id="GO:0006487">
    <property type="term" value="P:protein N-linked glycosylation"/>
    <property type="evidence" value="ECO:0007669"/>
    <property type="project" value="TreeGrafter"/>
</dbReference>
<evidence type="ECO:0000256" key="2">
    <source>
        <dbReference type="ARBA" id="ARBA00022679"/>
    </source>
</evidence>
<reference evidence="4" key="1">
    <citation type="submission" date="2021-02" db="EMBL/GenBank/DDBJ databases">
        <authorList>
            <person name="Nowell W R."/>
        </authorList>
    </citation>
    <scope>NUCLEOTIDE SEQUENCE</scope>
</reference>
<dbReference type="AlphaFoldDB" id="A0A813PT21"/>
<evidence type="ECO:0000256" key="1">
    <source>
        <dbReference type="ARBA" id="ARBA00007677"/>
    </source>
</evidence>
<evidence type="ECO:0000313" key="4">
    <source>
        <dbReference type="EMBL" id="CAF0755473.1"/>
    </source>
</evidence>
<dbReference type="PANTHER" id="PTHR31121:SF6">
    <property type="entry name" value="ALPHA-1,2 MANNOSYLTRANSFERASE KTR1"/>
    <property type="match status" value="1"/>
</dbReference>
<dbReference type="Pfam" id="PF01793">
    <property type="entry name" value="Glyco_transf_15"/>
    <property type="match status" value="2"/>
</dbReference>
<organism evidence="4 5">
    <name type="scientific">Adineta ricciae</name>
    <name type="common">Rotifer</name>
    <dbReference type="NCBI Taxonomy" id="249248"/>
    <lineage>
        <taxon>Eukaryota</taxon>
        <taxon>Metazoa</taxon>
        <taxon>Spiralia</taxon>
        <taxon>Gnathifera</taxon>
        <taxon>Rotifera</taxon>
        <taxon>Eurotatoria</taxon>
        <taxon>Bdelloidea</taxon>
        <taxon>Adinetida</taxon>
        <taxon>Adinetidae</taxon>
        <taxon>Adineta</taxon>
    </lineage>
</organism>
<dbReference type="GO" id="GO:0005794">
    <property type="term" value="C:Golgi apparatus"/>
    <property type="evidence" value="ECO:0007669"/>
    <property type="project" value="TreeGrafter"/>
</dbReference>
<dbReference type="GO" id="GO:0016020">
    <property type="term" value="C:membrane"/>
    <property type="evidence" value="ECO:0007669"/>
    <property type="project" value="InterPro"/>
</dbReference>
<dbReference type="EMBL" id="CAJNOR010000018">
    <property type="protein sequence ID" value="CAF0755473.1"/>
    <property type="molecule type" value="Genomic_DNA"/>
</dbReference>
<protein>
    <submittedName>
        <fullName evidence="4">Uncharacterized protein</fullName>
    </submittedName>
</protein>
<dbReference type="PANTHER" id="PTHR31121">
    <property type="entry name" value="ALPHA-1,2 MANNOSYLTRANSFERASE KTR1"/>
    <property type="match status" value="1"/>
</dbReference>
<sequence>MSKQLVFLSIASILIFISAYFYLSDSYSKLLPSFAIHQQSSTIQSIIRSTPVIDTDEDSILFSKSQYLNQTSNHSLDVILFLVASYSGDVRTAFNPYPRLHKRIAQLSQRLNDSNVTDIIIFHTGYPFRSDYVPIFDVTPRHVEFVNIDHLFNKFPRGFEPHRREPTWSQRGKWNYHHMCYFWFKQVFELKIVHRYRYMMRLDDDSQLLEPWPNVFEIMAKERAVYVANHKVFDYEYVVPGILRIRNFTTEYIRQNKIAPQNPTMIADMFTKPQDIPVIYNNFEIVETSFMRRNDVRHFINAVDETQYIFLYRWALHIRQHYRTSAEFVTTTSDDKHLIIFSKFDSSDQISNHSLDVILFLVASYSGDVRTAFNPYPRLHKRIAQLSQRLNDSNVTDIIIFHTGYPFRSDYVPIFDVTPRHVEFVNIDHLFNKFPRGFEPHRREPTWSQRGKWNYHHMCYFWFKQVFELKIVHRYRYMMRLDDDSQLLEPWPNVFEIMAKERAIYMANQKETDFEMTLRGTTLIRELLTIYVNNSGIAPQNPTMFGDIYKRRWEVPVFWNNFEIVETSFMRRKEVIDFIRTVDESQGIFLYRWGDALLRFVTLALFTNESQILHRVRLNLSYCHPC</sequence>
<evidence type="ECO:0000256" key="3">
    <source>
        <dbReference type="SAM" id="Phobius"/>
    </source>
</evidence>
<name>A0A813PT21_ADIRI</name>
<gene>
    <name evidence="4" type="ORF">XAT740_LOCUS654</name>
</gene>
<keyword evidence="3" id="KW-1133">Transmembrane helix</keyword>
<dbReference type="InterPro" id="IPR002685">
    <property type="entry name" value="Glyco_trans_15"/>
</dbReference>
<dbReference type="Proteomes" id="UP000663828">
    <property type="component" value="Unassembled WGS sequence"/>
</dbReference>
<feature type="transmembrane region" description="Helical" evidence="3">
    <location>
        <begin position="5"/>
        <end position="23"/>
    </location>
</feature>
<keyword evidence="5" id="KW-1185">Reference proteome</keyword>
<proteinExistence type="inferred from homology"/>
<evidence type="ECO:0000313" key="5">
    <source>
        <dbReference type="Proteomes" id="UP000663828"/>
    </source>
</evidence>
<dbReference type="GO" id="GO:0000026">
    <property type="term" value="F:alpha-1,2-mannosyltransferase activity"/>
    <property type="evidence" value="ECO:0007669"/>
    <property type="project" value="TreeGrafter"/>
</dbReference>
<dbReference type="SUPFAM" id="SSF53448">
    <property type="entry name" value="Nucleotide-diphospho-sugar transferases"/>
    <property type="match status" value="2"/>
</dbReference>
<keyword evidence="3" id="KW-0472">Membrane</keyword>